<comment type="caution">
    <text evidence="2">The sequence shown here is derived from an EMBL/GenBank/DDBJ whole genome shotgun (WGS) entry which is preliminary data.</text>
</comment>
<keyword evidence="3" id="KW-1185">Reference proteome</keyword>
<evidence type="ECO:0000313" key="3">
    <source>
        <dbReference type="Proteomes" id="UP000673375"/>
    </source>
</evidence>
<dbReference type="InterPro" id="IPR001387">
    <property type="entry name" value="Cro/C1-type_HTH"/>
</dbReference>
<dbReference type="Gene3D" id="1.25.40.10">
    <property type="entry name" value="Tetratricopeptide repeat domain"/>
    <property type="match status" value="1"/>
</dbReference>
<evidence type="ECO:0000313" key="2">
    <source>
        <dbReference type="EMBL" id="MBP1047504.1"/>
    </source>
</evidence>
<dbReference type="SMART" id="SM00530">
    <property type="entry name" value="HTH_XRE"/>
    <property type="match status" value="1"/>
</dbReference>
<dbReference type="NCBIfam" id="TIGR01716">
    <property type="entry name" value="RGG_Cterm"/>
    <property type="match status" value="1"/>
</dbReference>
<dbReference type="CDD" id="cd00093">
    <property type="entry name" value="HTH_XRE"/>
    <property type="match status" value="1"/>
</dbReference>
<dbReference type="InterPro" id="IPR010982">
    <property type="entry name" value="Lambda_DNA-bd_dom_sf"/>
</dbReference>
<dbReference type="SUPFAM" id="SSF47413">
    <property type="entry name" value="lambda repressor-like DNA-binding domains"/>
    <property type="match status" value="1"/>
</dbReference>
<accession>A0ABS4CLN6</accession>
<protein>
    <submittedName>
        <fullName evidence="2">Helix-turn-helix domain-containing protein</fullName>
    </submittedName>
</protein>
<dbReference type="RefSeq" id="WP_209558286.1">
    <property type="nucleotide sequence ID" value="NZ_JAEDXU010000008.1"/>
</dbReference>
<dbReference type="InterPro" id="IPR010057">
    <property type="entry name" value="Transcription_activator_Rgg_C"/>
</dbReference>
<proteinExistence type="predicted"/>
<name>A0ABS4CLN6_9ENTE</name>
<dbReference type="Pfam" id="PF21259">
    <property type="entry name" value="Rgg_C"/>
    <property type="match status" value="1"/>
</dbReference>
<sequence length="284" mass="33483">MESTGKFFKKIREEKNLSVKETAEDIVTTQFLGKYESGNSDIRFTNLLQLLSRMNVTTEEFIAHITDNMDSWLLKIEQELDAAFNAGNSFLMKTFIEKQEEEFAETADKKYKYIADIGKKYYNYIFFQLYTVDLSEIRGYLRETEQWGKFELFLLTYSGQLFESEEAFIYGKQLLKRKSTSVTINQWRCDGVLHIILQLIRVNDLKRAKALLDGYLTQISSDREFYYLHYDLFARFVQGLFLIQKGEHKGKEQCEKIIDIFADTLGYMDYANRLNTLYDYYGSS</sequence>
<dbReference type="Proteomes" id="UP000673375">
    <property type="component" value="Unassembled WGS sequence"/>
</dbReference>
<dbReference type="InterPro" id="IPR011990">
    <property type="entry name" value="TPR-like_helical_dom_sf"/>
</dbReference>
<feature type="domain" description="HTH cro/C1-type" evidence="1">
    <location>
        <begin position="8"/>
        <end position="61"/>
    </location>
</feature>
<dbReference type="PANTHER" id="PTHR37038:SF12">
    <property type="entry name" value="TRANSCRIPTIONAL REGULATOR"/>
    <property type="match status" value="1"/>
</dbReference>
<gene>
    <name evidence="2" type="ORF">I6N96_14555</name>
</gene>
<evidence type="ECO:0000259" key="1">
    <source>
        <dbReference type="PROSITE" id="PS50943"/>
    </source>
</evidence>
<dbReference type="PROSITE" id="PS50943">
    <property type="entry name" value="HTH_CROC1"/>
    <property type="match status" value="1"/>
</dbReference>
<dbReference type="Pfam" id="PF01381">
    <property type="entry name" value="HTH_3"/>
    <property type="match status" value="1"/>
</dbReference>
<dbReference type="EMBL" id="JAEDXU010000008">
    <property type="protein sequence ID" value="MBP1047504.1"/>
    <property type="molecule type" value="Genomic_DNA"/>
</dbReference>
<dbReference type="InterPro" id="IPR053163">
    <property type="entry name" value="HTH-type_regulator_Rgg"/>
</dbReference>
<organism evidence="2 3">
    <name type="scientific">Enterococcus larvae</name>
    <dbReference type="NCBI Taxonomy" id="2794352"/>
    <lineage>
        <taxon>Bacteria</taxon>
        <taxon>Bacillati</taxon>
        <taxon>Bacillota</taxon>
        <taxon>Bacilli</taxon>
        <taxon>Lactobacillales</taxon>
        <taxon>Enterococcaceae</taxon>
        <taxon>Enterococcus</taxon>
    </lineage>
</organism>
<dbReference type="PANTHER" id="PTHR37038">
    <property type="entry name" value="TRANSCRIPTIONAL REGULATOR-RELATED"/>
    <property type="match status" value="1"/>
</dbReference>
<reference evidence="2 3" key="1">
    <citation type="submission" date="2020-12" db="EMBL/GenBank/DDBJ databases">
        <title>Vagococcus allomyrinae sp. nov. and Enterococcus lavae sp. nov., isolated from the larvae of Allomyrina dichotoma.</title>
        <authorList>
            <person name="Lee S.D."/>
        </authorList>
    </citation>
    <scope>NUCLEOTIDE SEQUENCE [LARGE SCALE GENOMIC DNA]</scope>
    <source>
        <strain evidence="2 3">BWM-S5</strain>
    </source>
</reference>